<evidence type="ECO:0000256" key="2">
    <source>
        <dbReference type="ARBA" id="ARBA00023125"/>
    </source>
</evidence>
<dbReference type="AlphaFoldDB" id="A0A1C6S2Z5"/>
<evidence type="ECO:0000313" key="6">
    <source>
        <dbReference type="EMBL" id="SCL23623.1"/>
    </source>
</evidence>
<protein>
    <submittedName>
        <fullName evidence="6">DNA-binding transcriptional regulator, AcrR family</fullName>
    </submittedName>
</protein>
<sequence>MPVGTPVTPRKLVCSLCKFARTVFAVTTTEGRRDRRKRQTRATLSTTALRMVAEHGLDHVTVDEISEAAGVSPRTFFNYFGCKDEAVVGNAVVDEARLDARLAAVPADVPAVAALRTAFAELVDDIQADRDLWSLRMQVVERNPALLSRLVTIGVRNERTITAAVAARLGLPGDHDYPALVAAVTGAALRSCLGQWARSGGTRPLTDLVDEAFAALAAGLPEPAHHP</sequence>
<accession>A0A1C6S2Z5</accession>
<dbReference type="PANTHER" id="PTHR30055">
    <property type="entry name" value="HTH-TYPE TRANSCRIPTIONAL REGULATOR RUTR"/>
    <property type="match status" value="1"/>
</dbReference>
<dbReference type="Proteomes" id="UP000198959">
    <property type="component" value="Unassembled WGS sequence"/>
</dbReference>
<keyword evidence="1" id="KW-0805">Transcription regulation</keyword>
<dbReference type="InterPro" id="IPR009057">
    <property type="entry name" value="Homeodomain-like_sf"/>
</dbReference>
<keyword evidence="3" id="KW-0804">Transcription</keyword>
<keyword evidence="2 4" id="KW-0238">DNA-binding</keyword>
<dbReference type="GO" id="GO:0003700">
    <property type="term" value="F:DNA-binding transcription factor activity"/>
    <property type="evidence" value="ECO:0007669"/>
    <property type="project" value="TreeGrafter"/>
</dbReference>
<dbReference type="SUPFAM" id="SSF46689">
    <property type="entry name" value="Homeodomain-like"/>
    <property type="match status" value="1"/>
</dbReference>
<evidence type="ECO:0000256" key="1">
    <source>
        <dbReference type="ARBA" id="ARBA00023015"/>
    </source>
</evidence>
<dbReference type="Pfam" id="PF17754">
    <property type="entry name" value="TetR_C_14"/>
    <property type="match status" value="1"/>
</dbReference>
<dbReference type="InterPro" id="IPR001647">
    <property type="entry name" value="HTH_TetR"/>
</dbReference>
<dbReference type="Gene3D" id="1.10.357.10">
    <property type="entry name" value="Tetracycline Repressor, domain 2"/>
    <property type="match status" value="1"/>
</dbReference>
<evidence type="ECO:0000313" key="7">
    <source>
        <dbReference type="Proteomes" id="UP000198959"/>
    </source>
</evidence>
<dbReference type="Pfam" id="PF00440">
    <property type="entry name" value="TetR_N"/>
    <property type="match status" value="1"/>
</dbReference>
<dbReference type="GO" id="GO:0000976">
    <property type="term" value="F:transcription cis-regulatory region binding"/>
    <property type="evidence" value="ECO:0007669"/>
    <property type="project" value="TreeGrafter"/>
</dbReference>
<evidence type="ECO:0000256" key="4">
    <source>
        <dbReference type="PROSITE-ProRule" id="PRU00335"/>
    </source>
</evidence>
<dbReference type="STRING" id="145854.GA0074692_1615"/>
<feature type="DNA-binding region" description="H-T-H motif" evidence="4">
    <location>
        <begin position="61"/>
        <end position="80"/>
    </location>
</feature>
<gene>
    <name evidence="6" type="ORF">GA0074692_1615</name>
</gene>
<reference evidence="7" key="1">
    <citation type="submission" date="2016-06" db="EMBL/GenBank/DDBJ databases">
        <authorList>
            <person name="Varghese N."/>
            <person name="Submissions Spin"/>
        </authorList>
    </citation>
    <scope>NUCLEOTIDE SEQUENCE [LARGE SCALE GENOMIC DNA]</scope>
    <source>
        <strain evidence="7">DSM 43817</strain>
    </source>
</reference>
<name>A0A1C6S2Z5_9ACTN</name>
<dbReference type="EMBL" id="FMHW01000002">
    <property type="protein sequence ID" value="SCL23623.1"/>
    <property type="molecule type" value="Genomic_DNA"/>
</dbReference>
<evidence type="ECO:0000259" key="5">
    <source>
        <dbReference type="PROSITE" id="PS50977"/>
    </source>
</evidence>
<keyword evidence="7" id="KW-1185">Reference proteome</keyword>
<dbReference type="InterPro" id="IPR050109">
    <property type="entry name" value="HTH-type_TetR-like_transc_reg"/>
</dbReference>
<organism evidence="6 7">
    <name type="scientific">Micromonospora pallida</name>
    <dbReference type="NCBI Taxonomy" id="145854"/>
    <lineage>
        <taxon>Bacteria</taxon>
        <taxon>Bacillati</taxon>
        <taxon>Actinomycetota</taxon>
        <taxon>Actinomycetes</taxon>
        <taxon>Micromonosporales</taxon>
        <taxon>Micromonosporaceae</taxon>
        <taxon>Micromonospora</taxon>
    </lineage>
</organism>
<feature type="domain" description="HTH tetR-type" evidence="5">
    <location>
        <begin position="38"/>
        <end position="98"/>
    </location>
</feature>
<dbReference type="InterPro" id="IPR041347">
    <property type="entry name" value="MftR_C"/>
</dbReference>
<dbReference type="PANTHER" id="PTHR30055:SF238">
    <property type="entry name" value="MYCOFACTOCIN BIOSYNTHESIS TRANSCRIPTIONAL REGULATOR MFTR-RELATED"/>
    <property type="match status" value="1"/>
</dbReference>
<dbReference type="PROSITE" id="PS50977">
    <property type="entry name" value="HTH_TETR_2"/>
    <property type="match status" value="1"/>
</dbReference>
<evidence type="ECO:0000256" key="3">
    <source>
        <dbReference type="ARBA" id="ARBA00023163"/>
    </source>
</evidence>
<dbReference type="Gene3D" id="1.10.10.60">
    <property type="entry name" value="Homeodomain-like"/>
    <property type="match status" value="1"/>
</dbReference>
<proteinExistence type="predicted"/>